<dbReference type="EMBL" id="JAIFRP010004337">
    <property type="protein sequence ID" value="KAK2577551.1"/>
    <property type="molecule type" value="Genomic_DNA"/>
</dbReference>
<sequence>MLPMQRFKPHFAQLPKFSRNFKCNTPTGTEPPSKIYTINTTGGAELIIRVLGKPVRLLADTSAGLNIIKRRHTNGYKVTRNKRILSGITKEMITTTEDCEIDCGTKTHTFAIVEDDLGLHRTFVETGR</sequence>
<dbReference type="AlphaFoldDB" id="A0AAD9REH0"/>
<evidence type="ECO:0000313" key="1">
    <source>
        <dbReference type="EMBL" id="KAK2577551.1"/>
    </source>
</evidence>
<comment type="caution">
    <text evidence="1">The sequence shown here is derived from an EMBL/GenBank/DDBJ whole genome shotgun (WGS) entry which is preliminary data.</text>
</comment>
<keyword evidence="2" id="KW-1185">Reference proteome</keyword>
<name>A0AAD9REH0_9HYME</name>
<dbReference type="Proteomes" id="UP001258017">
    <property type="component" value="Unassembled WGS sequence"/>
</dbReference>
<organism evidence="1 2">
    <name type="scientific">Odynerus spinipes</name>
    <dbReference type="NCBI Taxonomy" id="1348599"/>
    <lineage>
        <taxon>Eukaryota</taxon>
        <taxon>Metazoa</taxon>
        <taxon>Ecdysozoa</taxon>
        <taxon>Arthropoda</taxon>
        <taxon>Hexapoda</taxon>
        <taxon>Insecta</taxon>
        <taxon>Pterygota</taxon>
        <taxon>Neoptera</taxon>
        <taxon>Endopterygota</taxon>
        <taxon>Hymenoptera</taxon>
        <taxon>Apocrita</taxon>
        <taxon>Aculeata</taxon>
        <taxon>Vespoidea</taxon>
        <taxon>Vespidae</taxon>
        <taxon>Eumeninae</taxon>
        <taxon>Odynerus</taxon>
    </lineage>
</organism>
<accession>A0AAD9REH0</accession>
<proteinExistence type="predicted"/>
<gene>
    <name evidence="1" type="ORF">KPH14_012884</name>
</gene>
<reference evidence="1" key="2">
    <citation type="journal article" date="2023" name="Commun. Biol.">
        <title>Intrasexual cuticular hydrocarbon dimorphism in a wasp sheds light on hydrocarbon biosynthesis genes in Hymenoptera.</title>
        <authorList>
            <person name="Moris V.C."/>
            <person name="Podsiadlowski L."/>
            <person name="Martin S."/>
            <person name="Oeyen J.P."/>
            <person name="Donath A."/>
            <person name="Petersen M."/>
            <person name="Wilbrandt J."/>
            <person name="Misof B."/>
            <person name="Liedtke D."/>
            <person name="Thamm M."/>
            <person name="Scheiner R."/>
            <person name="Schmitt T."/>
            <person name="Niehuis O."/>
        </authorList>
    </citation>
    <scope>NUCLEOTIDE SEQUENCE</scope>
    <source>
        <strain evidence="1">GBR_01_08_01A</strain>
    </source>
</reference>
<feature type="non-terminal residue" evidence="1">
    <location>
        <position position="128"/>
    </location>
</feature>
<protein>
    <submittedName>
        <fullName evidence="1">Uncharacterized protein</fullName>
    </submittedName>
</protein>
<evidence type="ECO:0000313" key="2">
    <source>
        <dbReference type="Proteomes" id="UP001258017"/>
    </source>
</evidence>
<reference evidence="1" key="1">
    <citation type="submission" date="2021-08" db="EMBL/GenBank/DDBJ databases">
        <authorList>
            <person name="Misof B."/>
            <person name="Oliver O."/>
            <person name="Podsiadlowski L."/>
            <person name="Donath A."/>
            <person name="Peters R."/>
            <person name="Mayer C."/>
            <person name="Rust J."/>
            <person name="Gunkel S."/>
            <person name="Lesny P."/>
            <person name="Martin S."/>
            <person name="Oeyen J.P."/>
            <person name="Petersen M."/>
            <person name="Panagiotis P."/>
            <person name="Wilbrandt J."/>
            <person name="Tanja T."/>
        </authorList>
    </citation>
    <scope>NUCLEOTIDE SEQUENCE</scope>
    <source>
        <strain evidence="1">GBR_01_08_01A</strain>
        <tissue evidence="1">Thorax + abdomen</tissue>
    </source>
</reference>